<gene>
    <name evidence="2" type="ORF">NAEGRDRAFT_49437</name>
</gene>
<dbReference type="RefSeq" id="XP_002676497.1">
    <property type="nucleotide sequence ID" value="XM_002676451.1"/>
</dbReference>
<dbReference type="OrthoDB" id="676979at2759"/>
<protein>
    <submittedName>
        <fullName evidence="2">Predicted protein</fullName>
    </submittedName>
</protein>
<feature type="region of interest" description="Disordered" evidence="1">
    <location>
        <begin position="261"/>
        <end position="310"/>
    </location>
</feature>
<dbReference type="Gene3D" id="3.80.10.10">
    <property type="entry name" value="Ribonuclease Inhibitor"/>
    <property type="match status" value="2"/>
</dbReference>
<dbReference type="PANTHER" id="PTHR13318">
    <property type="entry name" value="PARTNER OF PAIRED, ISOFORM B-RELATED"/>
    <property type="match status" value="1"/>
</dbReference>
<dbReference type="Proteomes" id="UP000006671">
    <property type="component" value="Unassembled WGS sequence"/>
</dbReference>
<dbReference type="InterPro" id="IPR001611">
    <property type="entry name" value="Leu-rich_rpt"/>
</dbReference>
<sequence>MSQIPQPMHEVNDLNQTTTSKEILSKMIVYNALRSNDNNSSNSTDSSLASITGIKPSTEILSSFQTLDLSTLSQSYAILLIIRKFIVQGGCPFCNRRMTQINEWRRSLLQLGIVPVILHSESVQDGNLFFKELVNPQLRDIWRVSDPSYENTIQFCKSSDSGTTPLQFVDYDKFYPIKKITKLVPVLAQGYFDPADRYKLEKGMKIDKSSLEVKARILLIKNDKVIKTWDHEKHENAPDVLSDVIMRLDWLPRELSIGDFESENENKVEDEPHKESSDTNPDHVQVSIDDEENDPSKYSTPPNSMNFLNQDINQKDNQTNEELIEIEPNSPTSPSSPTKTLNSLLDTLHTNIDIYKKEKSRKFEFKKISPQQQQEELKEKTEKAKQKFNDFKAKKSKESIGCFAVRRGDSDKKSQAVSLEDLGQSVGSLGRLIQSERKRKYLKLFSAREYNVESVLFWEDINLFYKKLFTCSKLSNRKKEKIVEHSNRIAKSHSSITSFAADEEIQQVSNNNYHHHQPRTTILENNNMKDKSSEIAVSSSIIITSDQHHQKETKLIETILFNQIPSEIIENHILPYLDERWLWKIGNRISKEWNLLISSIPCNLRMIFEEGTHINSFIECCKSGRFRSITSLTIGGNLLPQYLKDLVECEKLESLESLDIGFQIGNAGPIIIGNSKIPNLRKVNFNGNKIGCDGLRQLSKGSSCKNFKYLCLNDNWISVNGIMFLSNSNLCNLSYLDLSGNNLTAEALKFLSTGKLSLLVSLIMQRCHINNQGITHLVSGNLQNLTELDLQDNNIQTEGGKSIARGNLQQLIILNLGKNYISMEVASEIFTKLTTLKQFEWNEKKK</sequence>
<dbReference type="SMART" id="SM00368">
    <property type="entry name" value="LRR_RI"/>
    <property type="match status" value="3"/>
</dbReference>
<evidence type="ECO:0000256" key="1">
    <source>
        <dbReference type="SAM" id="MobiDB-lite"/>
    </source>
</evidence>
<dbReference type="GO" id="GO:0031146">
    <property type="term" value="P:SCF-dependent proteasomal ubiquitin-dependent protein catabolic process"/>
    <property type="evidence" value="ECO:0007669"/>
    <property type="project" value="TreeGrafter"/>
</dbReference>
<organism evidence="3">
    <name type="scientific">Naegleria gruberi</name>
    <name type="common">Amoeba</name>
    <dbReference type="NCBI Taxonomy" id="5762"/>
    <lineage>
        <taxon>Eukaryota</taxon>
        <taxon>Discoba</taxon>
        <taxon>Heterolobosea</taxon>
        <taxon>Tetramitia</taxon>
        <taxon>Eutetramitia</taxon>
        <taxon>Vahlkampfiidae</taxon>
        <taxon>Naegleria</taxon>
    </lineage>
</organism>
<keyword evidence="3" id="KW-1185">Reference proteome</keyword>
<proteinExistence type="predicted"/>
<dbReference type="Pfam" id="PF13516">
    <property type="entry name" value="LRR_6"/>
    <property type="match status" value="2"/>
</dbReference>
<dbReference type="AlphaFoldDB" id="D2VH85"/>
<name>D2VH85_NAEGR</name>
<dbReference type="InterPro" id="IPR032675">
    <property type="entry name" value="LRR_dom_sf"/>
</dbReference>
<dbReference type="GO" id="GO:0019005">
    <property type="term" value="C:SCF ubiquitin ligase complex"/>
    <property type="evidence" value="ECO:0007669"/>
    <property type="project" value="TreeGrafter"/>
</dbReference>
<feature type="compositionally biased region" description="Polar residues" evidence="1">
    <location>
        <begin position="296"/>
        <end position="310"/>
    </location>
</feature>
<reference evidence="2 3" key="1">
    <citation type="journal article" date="2010" name="Cell">
        <title>The genome of Naegleria gruberi illuminates early eukaryotic versatility.</title>
        <authorList>
            <person name="Fritz-Laylin L.K."/>
            <person name="Prochnik S.E."/>
            <person name="Ginger M.L."/>
            <person name="Dacks J.B."/>
            <person name="Carpenter M.L."/>
            <person name="Field M.C."/>
            <person name="Kuo A."/>
            <person name="Paredez A."/>
            <person name="Chapman J."/>
            <person name="Pham J."/>
            <person name="Shu S."/>
            <person name="Neupane R."/>
            <person name="Cipriano M."/>
            <person name="Mancuso J."/>
            <person name="Tu H."/>
            <person name="Salamov A."/>
            <person name="Lindquist E."/>
            <person name="Shapiro H."/>
            <person name="Lucas S."/>
            <person name="Grigoriev I.V."/>
            <person name="Cande W.Z."/>
            <person name="Fulton C."/>
            <person name="Rokhsar D.S."/>
            <person name="Dawson S.C."/>
        </authorList>
    </citation>
    <scope>NUCLEOTIDE SEQUENCE [LARGE SCALE GENOMIC DNA]</scope>
    <source>
        <strain evidence="2 3">NEG-M</strain>
    </source>
</reference>
<evidence type="ECO:0000313" key="2">
    <source>
        <dbReference type="EMBL" id="EFC43753.1"/>
    </source>
</evidence>
<dbReference type="KEGG" id="ngr:NAEGRDRAFT_49437"/>
<dbReference type="SUPFAM" id="SSF52047">
    <property type="entry name" value="RNI-like"/>
    <property type="match status" value="1"/>
</dbReference>
<dbReference type="InParanoid" id="D2VH85"/>
<dbReference type="PROSITE" id="PS51450">
    <property type="entry name" value="LRR"/>
    <property type="match status" value="1"/>
</dbReference>
<dbReference type="EMBL" id="GG738871">
    <property type="protein sequence ID" value="EFC43753.1"/>
    <property type="molecule type" value="Genomic_DNA"/>
</dbReference>
<feature type="compositionally biased region" description="Basic and acidic residues" evidence="1">
    <location>
        <begin position="264"/>
        <end position="281"/>
    </location>
</feature>
<evidence type="ECO:0000313" key="3">
    <source>
        <dbReference type="Proteomes" id="UP000006671"/>
    </source>
</evidence>
<dbReference type="VEuPathDB" id="AmoebaDB:NAEGRDRAFT_49437"/>
<dbReference type="GeneID" id="8847700"/>
<accession>D2VH85</accession>